<reference evidence="1 2" key="1">
    <citation type="journal article" date="2019" name="Nat. Ecol. Evol.">
        <title>Megaphylogeny resolves global patterns of mushroom evolution.</title>
        <authorList>
            <person name="Varga T."/>
            <person name="Krizsan K."/>
            <person name="Foldi C."/>
            <person name="Dima B."/>
            <person name="Sanchez-Garcia M."/>
            <person name="Sanchez-Ramirez S."/>
            <person name="Szollosi G.J."/>
            <person name="Szarkandi J.G."/>
            <person name="Papp V."/>
            <person name="Albert L."/>
            <person name="Andreopoulos W."/>
            <person name="Angelini C."/>
            <person name="Antonin V."/>
            <person name="Barry K.W."/>
            <person name="Bougher N.L."/>
            <person name="Buchanan P."/>
            <person name="Buyck B."/>
            <person name="Bense V."/>
            <person name="Catcheside P."/>
            <person name="Chovatia M."/>
            <person name="Cooper J."/>
            <person name="Damon W."/>
            <person name="Desjardin D."/>
            <person name="Finy P."/>
            <person name="Geml J."/>
            <person name="Haridas S."/>
            <person name="Hughes K."/>
            <person name="Justo A."/>
            <person name="Karasinski D."/>
            <person name="Kautmanova I."/>
            <person name="Kiss B."/>
            <person name="Kocsube S."/>
            <person name="Kotiranta H."/>
            <person name="LaButti K.M."/>
            <person name="Lechner B.E."/>
            <person name="Liimatainen K."/>
            <person name="Lipzen A."/>
            <person name="Lukacs Z."/>
            <person name="Mihaltcheva S."/>
            <person name="Morgado L.N."/>
            <person name="Niskanen T."/>
            <person name="Noordeloos M.E."/>
            <person name="Ohm R.A."/>
            <person name="Ortiz-Santana B."/>
            <person name="Ovrebo C."/>
            <person name="Racz N."/>
            <person name="Riley R."/>
            <person name="Savchenko A."/>
            <person name="Shiryaev A."/>
            <person name="Soop K."/>
            <person name="Spirin V."/>
            <person name="Szebenyi C."/>
            <person name="Tomsovsky M."/>
            <person name="Tulloss R.E."/>
            <person name="Uehling J."/>
            <person name="Grigoriev I.V."/>
            <person name="Vagvolgyi C."/>
            <person name="Papp T."/>
            <person name="Martin F.M."/>
            <person name="Miettinen O."/>
            <person name="Hibbett D.S."/>
            <person name="Nagy L.G."/>
        </authorList>
    </citation>
    <scope>NUCLEOTIDE SEQUENCE [LARGE SCALE GENOMIC DNA]</scope>
    <source>
        <strain evidence="1 2">NL-1719</strain>
    </source>
</reference>
<organism evidence="1 2">
    <name type="scientific">Pluteus cervinus</name>
    <dbReference type="NCBI Taxonomy" id="181527"/>
    <lineage>
        <taxon>Eukaryota</taxon>
        <taxon>Fungi</taxon>
        <taxon>Dikarya</taxon>
        <taxon>Basidiomycota</taxon>
        <taxon>Agaricomycotina</taxon>
        <taxon>Agaricomycetes</taxon>
        <taxon>Agaricomycetidae</taxon>
        <taxon>Agaricales</taxon>
        <taxon>Pluteineae</taxon>
        <taxon>Pluteaceae</taxon>
        <taxon>Pluteus</taxon>
    </lineage>
</organism>
<evidence type="ECO:0000313" key="1">
    <source>
        <dbReference type="EMBL" id="TFK73183.1"/>
    </source>
</evidence>
<keyword evidence="2" id="KW-1185">Reference proteome</keyword>
<evidence type="ECO:0000313" key="2">
    <source>
        <dbReference type="Proteomes" id="UP000308600"/>
    </source>
</evidence>
<dbReference type="EMBL" id="ML208278">
    <property type="protein sequence ID" value="TFK73183.1"/>
    <property type="molecule type" value="Genomic_DNA"/>
</dbReference>
<dbReference type="Proteomes" id="UP000308600">
    <property type="component" value="Unassembled WGS sequence"/>
</dbReference>
<sequence length="402" mass="46029">MTEQPYKISIPQEKIDFLRKKLELATWPDEMKNAGWEHGAPLADVKRLAERWKDGYDWRKFETAMNDELPQFTRDIEIDGFGPINIHYIHQKSKVPRAVPFLFVHGWPGSFLEIRKILHPLVHGAPHYPSFNVVTFSLPGFGFSDAPKKKGFRSKQYAELGHKLMLALGYDQYVAQGGDWGFIITREIAHSYPKHCKAWHTNFPLAPAPRVFQPLAFVSNIFAHVSASEWAGIERTKWYFDKSSGYFKQQSTQPQTLGYGLADSPVALLAWVYEKLVTWSDEYPWEDDEILNWISIYWFSRCGPAASLRIYYEIVQEDADIFTSHVPTTVPLGYSYFPKEIVVLPKRWVRAAGNVVFESDHDSGGHFASWERPIELVADLRKMFGKNGRAYGAVIGKGGYAS</sequence>
<gene>
    <name evidence="1" type="ORF">BDN72DRAFT_815024</name>
</gene>
<protein>
    <submittedName>
        <fullName evidence="1">Alpha/beta-hydrolase</fullName>
    </submittedName>
</protein>
<accession>A0ACD3B543</accession>
<proteinExistence type="predicted"/>
<name>A0ACD3B543_9AGAR</name>